<accession>X1L3A3</accession>
<comment type="caution">
    <text evidence="1">The sequence shown here is derived from an EMBL/GenBank/DDBJ whole genome shotgun (WGS) entry which is preliminary data.</text>
</comment>
<protein>
    <recommendedName>
        <fullName evidence="2">Methyltransferase type 11 domain-containing protein</fullName>
    </recommendedName>
</protein>
<sequence>VKFLGSDPSGLSNEERAKLAAQENNIGNLKGDTYLQAMLQVYRSCFAVLRDGGLMILVVKNFIRNKQVVRLDEDTIKLCEQAGFSFLERHYRKLTSQSFWRTIYHQKHPEVEKIEHEDVLVLIKYSMKNTE</sequence>
<name>X1L3A3_9ZZZZ</name>
<evidence type="ECO:0000313" key="1">
    <source>
        <dbReference type="EMBL" id="GAI13443.1"/>
    </source>
</evidence>
<organism evidence="1">
    <name type="scientific">marine sediment metagenome</name>
    <dbReference type="NCBI Taxonomy" id="412755"/>
    <lineage>
        <taxon>unclassified sequences</taxon>
        <taxon>metagenomes</taxon>
        <taxon>ecological metagenomes</taxon>
    </lineage>
</organism>
<reference evidence="1" key="1">
    <citation type="journal article" date="2014" name="Front. Microbiol.">
        <title>High frequency of phylogenetically diverse reductive dehalogenase-homologous genes in deep subseafloor sedimentary metagenomes.</title>
        <authorList>
            <person name="Kawai M."/>
            <person name="Futagami T."/>
            <person name="Toyoda A."/>
            <person name="Takaki Y."/>
            <person name="Nishi S."/>
            <person name="Hori S."/>
            <person name="Arai W."/>
            <person name="Tsubouchi T."/>
            <person name="Morono Y."/>
            <person name="Uchiyama I."/>
            <person name="Ito T."/>
            <person name="Fujiyama A."/>
            <person name="Inagaki F."/>
            <person name="Takami H."/>
        </authorList>
    </citation>
    <scope>NUCLEOTIDE SEQUENCE</scope>
    <source>
        <strain evidence="1">Expedition CK06-06</strain>
    </source>
</reference>
<dbReference type="EMBL" id="BARV01013267">
    <property type="protein sequence ID" value="GAI13443.1"/>
    <property type="molecule type" value="Genomic_DNA"/>
</dbReference>
<proteinExistence type="predicted"/>
<dbReference type="InterPro" id="IPR029063">
    <property type="entry name" value="SAM-dependent_MTases_sf"/>
</dbReference>
<evidence type="ECO:0008006" key="2">
    <source>
        <dbReference type="Google" id="ProtNLM"/>
    </source>
</evidence>
<dbReference type="Gene3D" id="3.40.50.150">
    <property type="entry name" value="Vaccinia Virus protein VP39"/>
    <property type="match status" value="1"/>
</dbReference>
<dbReference type="SUPFAM" id="SSF53335">
    <property type="entry name" value="S-adenosyl-L-methionine-dependent methyltransferases"/>
    <property type="match status" value="1"/>
</dbReference>
<dbReference type="AlphaFoldDB" id="X1L3A3"/>
<feature type="non-terminal residue" evidence="1">
    <location>
        <position position="1"/>
    </location>
</feature>
<gene>
    <name evidence="1" type="ORF">S06H3_24072</name>
</gene>